<dbReference type="HAMAP" id="MF_00171">
    <property type="entry name" value="TruA"/>
    <property type="match status" value="1"/>
</dbReference>
<name>A0A2K8NRX7_9MOLU</name>
<comment type="caution">
    <text evidence="4">Lacks conserved residue(s) required for the propagation of feature annotation.</text>
</comment>
<evidence type="ECO:0000256" key="2">
    <source>
        <dbReference type="ARBA" id="ARBA00022694"/>
    </source>
</evidence>
<evidence type="ECO:0000256" key="1">
    <source>
        <dbReference type="ARBA" id="ARBA00009375"/>
    </source>
</evidence>
<dbReference type="InterPro" id="IPR020097">
    <property type="entry name" value="PsdUridine_synth_TruA_a/b_dom"/>
</dbReference>
<dbReference type="Pfam" id="PF01416">
    <property type="entry name" value="PseudoU_synth_1"/>
    <property type="match status" value="2"/>
</dbReference>
<evidence type="ECO:0000256" key="5">
    <source>
        <dbReference type="RuleBase" id="RU003792"/>
    </source>
</evidence>
<protein>
    <recommendedName>
        <fullName evidence="4">tRNA pseudouridine synthase A</fullName>
        <ecNumber evidence="4">5.4.99.12</ecNumber>
    </recommendedName>
    <alternativeName>
        <fullName evidence="4">tRNA pseudouridine(38-40) synthase</fullName>
    </alternativeName>
    <alternativeName>
        <fullName evidence="4">tRNA pseudouridylate synthase I</fullName>
    </alternativeName>
    <alternativeName>
        <fullName evidence="4">tRNA-uridine isomerase I</fullName>
    </alternativeName>
</protein>
<dbReference type="SUPFAM" id="SSF55120">
    <property type="entry name" value="Pseudouridine synthase"/>
    <property type="match status" value="1"/>
</dbReference>
<dbReference type="InterPro" id="IPR020094">
    <property type="entry name" value="TruA/RsuA/RluB/E/F_N"/>
</dbReference>
<reference evidence="7 8" key="1">
    <citation type="submission" date="2017-11" db="EMBL/GenBank/DDBJ databases">
        <title>Genome sequence of Entomoplasma freundtii BARC 318 (ATCC 51999).</title>
        <authorList>
            <person name="Lo W.-S."/>
            <person name="Gasparich G.E."/>
            <person name="Kuo C.-H."/>
        </authorList>
    </citation>
    <scope>NUCLEOTIDE SEQUENCE [LARGE SCALE GENOMIC DNA]</scope>
    <source>
        <strain evidence="7 8">BARC 318</strain>
    </source>
</reference>
<dbReference type="OrthoDB" id="9811823at2"/>
<comment type="subunit">
    <text evidence="4">Homodimer.</text>
</comment>
<dbReference type="InterPro" id="IPR020095">
    <property type="entry name" value="PsdUridine_synth_TruA_C"/>
</dbReference>
<comment type="similarity">
    <text evidence="1 4 5">Belongs to the tRNA pseudouridine synthase TruA family.</text>
</comment>
<dbReference type="PANTHER" id="PTHR11142:SF0">
    <property type="entry name" value="TRNA PSEUDOURIDINE SYNTHASE-LIKE 1"/>
    <property type="match status" value="1"/>
</dbReference>
<dbReference type="GO" id="GO:0031119">
    <property type="term" value="P:tRNA pseudouridine synthesis"/>
    <property type="evidence" value="ECO:0007669"/>
    <property type="project" value="UniProtKB-UniRule"/>
</dbReference>
<dbReference type="RefSeq" id="WP_100609645.1">
    <property type="nucleotide sequence ID" value="NZ_CP024962.1"/>
</dbReference>
<gene>
    <name evidence="4 7" type="primary">truA</name>
    <name evidence="7" type="ORF">EFREU_v1c05690</name>
</gene>
<dbReference type="NCBIfam" id="TIGR00071">
    <property type="entry name" value="hisT_truA"/>
    <property type="match status" value="1"/>
</dbReference>
<dbReference type="EMBL" id="CP024962">
    <property type="protein sequence ID" value="ATZ16590.1"/>
    <property type="molecule type" value="Genomic_DNA"/>
</dbReference>
<evidence type="ECO:0000256" key="4">
    <source>
        <dbReference type="HAMAP-Rule" id="MF_00171"/>
    </source>
</evidence>
<keyword evidence="2 4" id="KW-0819">tRNA processing</keyword>
<dbReference type="InterPro" id="IPR001406">
    <property type="entry name" value="PsdUridine_synth_TruA"/>
</dbReference>
<feature type="domain" description="Pseudouridine synthase I TruA alpha/beta" evidence="6">
    <location>
        <begin position="151"/>
        <end position="254"/>
    </location>
</feature>
<dbReference type="InterPro" id="IPR020103">
    <property type="entry name" value="PsdUridine_synth_cat_dom_sf"/>
</dbReference>
<dbReference type="GO" id="GO:0003723">
    <property type="term" value="F:RNA binding"/>
    <property type="evidence" value="ECO:0007669"/>
    <property type="project" value="InterPro"/>
</dbReference>
<dbReference type="GO" id="GO:0160147">
    <property type="term" value="F:tRNA pseudouridine(38-40) synthase activity"/>
    <property type="evidence" value="ECO:0007669"/>
    <property type="project" value="UniProtKB-EC"/>
</dbReference>
<comment type="function">
    <text evidence="4">Formation of pseudouridine at positions 38, 39 and 40 in the anticodon stem and loop of transfer RNAs.</text>
</comment>
<proteinExistence type="inferred from homology"/>
<dbReference type="Proteomes" id="UP000232222">
    <property type="component" value="Chromosome"/>
</dbReference>
<comment type="catalytic activity">
    <reaction evidence="4 5">
        <text>uridine(38/39/40) in tRNA = pseudouridine(38/39/40) in tRNA</text>
        <dbReference type="Rhea" id="RHEA:22376"/>
        <dbReference type="Rhea" id="RHEA-COMP:10085"/>
        <dbReference type="Rhea" id="RHEA-COMP:10087"/>
        <dbReference type="ChEBI" id="CHEBI:65314"/>
        <dbReference type="ChEBI" id="CHEBI:65315"/>
        <dbReference type="EC" id="5.4.99.12"/>
    </reaction>
</comment>
<dbReference type="KEGG" id="efr:EFREU_v1c05690"/>
<dbReference type="PANTHER" id="PTHR11142">
    <property type="entry name" value="PSEUDOURIDYLATE SYNTHASE"/>
    <property type="match status" value="1"/>
</dbReference>
<accession>A0A2K8NRX7</accession>
<dbReference type="Gene3D" id="3.30.70.660">
    <property type="entry name" value="Pseudouridine synthase I, catalytic domain, C-terminal subdomain"/>
    <property type="match status" value="1"/>
</dbReference>
<feature type="domain" description="Pseudouridine synthase I TruA alpha/beta" evidence="6">
    <location>
        <begin position="15"/>
        <end position="104"/>
    </location>
</feature>
<dbReference type="Gene3D" id="3.30.70.580">
    <property type="entry name" value="Pseudouridine synthase I, catalytic domain, N-terminal subdomain"/>
    <property type="match status" value="1"/>
</dbReference>
<dbReference type="PIRSF" id="PIRSF001430">
    <property type="entry name" value="tRNA_psdUrid_synth"/>
    <property type="match status" value="1"/>
</dbReference>
<evidence type="ECO:0000256" key="3">
    <source>
        <dbReference type="ARBA" id="ARBA00023235"/>
    </source>
</evidence>
<evidence type="ECO:0000313" key="7">
    <source>
        <dbReference type="EMBL" id="ATZ16590.1"/>
    </source>
</evidence>
<sequence>MSWSKDTTKLLLSLSYDGSGYAGWIIQPHQQTIQGALNQAIKKVTKTTDFKTLGASKTDAGVHALDQKVVLTCAFQPQNLERFQHALNKALPKDLHIQNIEVVDTDFNLHQMVQEKTYRYTLSESWVLNQQRYSLLWHGRKLVADELQRLAQVFIGHHNFQNFCGLSQAEIAQQPQATWREIKNITVEHHGSQISFLIQGPTFIRYQIRMIVGAILAVYEGKKYQAADLSKFLENPQVQKFPKVAPSEGLCLEKIILK</sequence>
<feature type="active site" description="Nucleophile" evidence="4">
    <location>
        <position position="59"/>
    </location>
</feature>
<keyword evidence="3 4" id="KW-0413">Isomerase</keyword>
<organism evidence="7 8">
    <name type="scientific">Entomoplasma freundtii</name>
    <dbReference type="NCBI Taxonomy" id="74700"/>
    <lineage>
        <taxon>Bacteria</taxon>
        <taxon>Bacillati</taxon>
        <taxon>Mycoplasmatota</taxon>
        <taxon>Mollicutes</taxon>
        <taxon>Entomoplasmatales</taxon>
        <taxon>Entomoplasmataceae</taxon>
        <taxon>Entomoplasma</taxon>
    </lineage>
</organism>
<keyword evidence="8" id="KW-1185">Reference proteome</keyword>
<feature type="binding site" evidence="4">
    <location>
        <position position="118"/>
    </location>
    <ligand>
        <name>substrate</name>
    </ligand>
</feature>
<dbReference type="EC" id="5.4.99.12" evidence="4"/>
<evidence type="ECO:0000313" key="8">
    <source>
        <dbReference type="Proteomes" id="UP000232222"/>
    </source>
</evidence>
<dbReference type="AlphaFoldDB" id="A0A2K8NRX7"/>
<evidence type="ECO:0000259" key="6">
    <source>
        <dbReference type="Pfam" id="PF01416"/>
    </source>
</evidence>